<accession>A0A4Z2CPP8</accession>
<keyword evidence="2" id="KW-1185">Reference proteome</keyword>
<sequence length="88" mass="10172">LKYSTHVFVRRDAVRRPLDATYEGPYKVLKRETKYYTFDKNGHEDNVSIDRLKAAYLEGKPFSVEFAATPAKRNMDKAITPQAMTNTQ</sequence>
<dbReference type="EMBL" id="SKCS01000479">
    <property type="protein sequence ID" value="TNN06148.1"/>
    <property type="molecule type" value="Genomic_DNA"/>
</dbReference>
<organism evidence="1 2">
    <name type="scientific">Schistosoma japonicum</name>
    <name type="common">Blood fluke</name>
    <dbReference type="NCBI Taxonomy" id="6182"/>
    <lineage>
        <taxon>Eukaryota</taxon>
        <taxon>Metazoa</taxon>
        <taxon>Spiralia</taxon>
        <taxon>Lophotrochozoa</taxon>
        <taxon>Platyhelminthes</taxon>
        <taxon>Trematoda</taxon>
        <taxon>Digenea</taxon>
        <taxon>Strigeidida</taxon>
        <taxon>Schistosomatoidea</taxon>
        <taxon>Schistosomatidae</taxon>
        <taxon>Schistosoma</taxon>
    </lineage>
</organism>
<dbReference type="OrthoDB" id="6279146at2759"/>
<dbReference type="STRING" id="6182.A0A4Z2CPP8"/>
<dbReference type="PANTHER" id="PTHR38681">
    <property type="entry name" value="RETROVIRUS-RELATED POL POLYPROTEIN FROM TRANSPOSON 412-LIKE PROTEIN-RELATED"/>
    <property type="match status" value="1"/>
</dbReference>
<reference evidence="1 2" key="1">
    <citation type="submission" date="2019-03" db="EMBL/GenBank/DDBJ databases">
        <title>An improved genome assembly of the fluke Schistosoma japonicum.</title>
        <authorList>
            <person name="Hu W."/>
            <person name="Luo F."/>
            <person name="Yin M."/>
            <person name="Mo X."/>
            <person name="Sun C."/>
            <person name="Wu Q."/>
            <person name="Zhu B."/>
            <person name="Xiang M."/>
            <person name="Wang J."/>
            <person name="Wang Y."/>
            <person name="Zhang T."/>
            <person name="Xu B."/>
            <person name="Zheng H."/>
            <person name="Feng Z."/>
        </authorList>
    </citation>
    <scope>NUCLEOTIDE SEQUENCE [LARGE SCALE GENOMIC DNA]</scope>
    <source>
        <strain evidence="1">HuSjv2</strain>
        <tissue evidence="1">Worms</tissue>
    </source>
</reference>
<dbReference type="Proteomes" id="UP000311919">
    <property type="component" value="Unassembled WGS sequence"/>
</dbReference>
<protein>
    <submittedName>
        <fullName evidence="1">Uncharacterized protein</fullName>
    </submittedName>
</protein>
<feature type="non-terminal residue" evidence="1">
    <location>
        <position position="1"/>
    </location>
</feature>
<dbReference type="AlphaFoldDB" id="A0A4Z2CPP8"/>
<name>A0A4Z2CPP8_SCHJA</name>
<dbReference type="PANTHER" id="PTHR38681:SF1">
    <property type="entry name" value="RETROVIRUS-RELATED POL POLYPROTEIN FROM TRANSPOSON 412-LIKE PROTEIN"/>
    <property type="match status" value="1"/>
</dbReference>
<gene>
    <name evidence="1" type="ORF">EWB00_008581</name>
</gene>
<feature type="non-terminal residue" evidence="1">
    <location>
        <position position="88"/>
    </location>
</feature>
<proteinExistence type="predicted"/>
<evidence type="ECO:0000313" key="1">
    <source>
        <dbReference type="EMBL" id="TNN06148.1"/>
    </source>
</evidence>
<evidence type="ECO:0000313" key="2">
    <source>
        <dbReference type="Proteomes" id="UP000311919"/>
    </source>
</evidence>
<comment type="caution">
    <text evidence="1">The sequence shown here is derived from an EMBL/GenBank/DDBJ whole genome shotgun (WGS) entry which is preliminary data.</text>
</comment>